<keyword evidence="2" id="KW-1185">Reference proteome</keyword>
<proteinExistence type="predicted"/>
<evidence type="ECO:0000313" key="1">
    <source>
        <dbReference type="EnsemblPlants" id="Bo5g133640.1"/>
    </source>
</evidence>
<sequence>MFKYDTEVHEDVVKTNPKSWCRAFYKVGPCVEDVENNSTESFNNSIGKARDKPYVPMLETIARLAM</sequence>
<dbReference type="OMA" id="VGPCVED"/>
<name>A0A0D3CKX6_BRAOL</name>
<accession>A0A0D3CKX6</accession>
<dbReference type="Proteomes" id="UP000032141">
    <property type="component" value="Chromosome C5"/>
</dbReference>
<evidence type="ECO:0000313" key="2">
    <source>
        <dbReference type="Proteomes" id="UP000032141"/>
    </source>
</evidence>
<organism evidence="1 2">
    <name type="scientific">Brassica oleracea var. oleracea</name>
    <dbReference type="NCBI Taxonomy" id="109376"/>
    <lineage>
        <taxon>Eukaryota</taxon>
        <taxon>Viridiplantae</taxon>
        <taxon>Streptophyta</taxon>
        <taxon>Embryophyta</taxon>
        <taxon>Tracheophyta</taxon>
        <taxon>Spermatophyta</taxon>
        <taxon>Magnoliopsida</taxon>
        <taxon>eudicotyledons</taxon>
        <taxon>Gunneridae</taxon>
        <taxon>Pentapetalae</taxon>
        <taxon>rosids</taxon>
        <taxon>malvids</taxon>
        <taxon>Brassicales</taxon>
        <taxon>Brassicaceae</taxon>
        <taxon>Brassiceae</taxon>
        <taxon>Brassica</taxon>
    </lineage>
</organism>
<dbReference type="EnsemblPlants" id="Bo5g133640.1">
    <property type="protein sequence ID" value="Bo5g133640.1"/>
    <property type="gene ID" value="Bo5g133640"/>
</dbReference>
<dbReference type="HOGENOM" id="CLU_200761_1_0_1"/>
<protein>
    <submittedName>
        <fullName evidence="1">Uncharacterized protein</fullName>
    </submittedName>
</protein>
<reference evidence="1" key="2">
    <citation type="submission" date="2015-03" db="UniProtKB">
        <authorList>
            <consortium name="EnsemblPlants"/>
        </authorList>
    </citation>
    <scope>IDENTIFICATION</scope>
</reference>
<dbReference type="Gramene" id="Bo5g133640.1">
    <property type="protein sequence ID" value="Bo5g133640.1"/>
    <property type="gene ID" value="Bo5g133640"/>
</dbReference>
<dbReference type="AlphaFoldDB" id="A0A0D3CKX6"/>
<reference evidence="1 2" key="1">
    <citation type="journal article" date="2014" name="Genome Biol.">
        <title>Transcriptome and methylome profiling reveals relics of genome dominance in the mesopolyploid Brassica oleracea.</title>
        <authorList>
            <person name="Parkin I.A."/>
            <person name="Koh C."/>
            <person name="Tang H."/>
            <person name="Robinson S.J."/>
            <person name="Kagale S."/>
            <person name="Clarke W.E."/>
            <person name="Town C.D."/>
            <person name="Nixon J."/>
            <person name="Krishnakumar V."/>
            <person name="Bidwell S.L."/>
            <person name="Denoeud F."/>
            <person name="Belcram H."/>
            <person name="Links M.G."/>
            <person name="Just J."/>
            <person name="Clarke C."/>
            <person name="Bender T."/>
            <person name="Huebert T."/>
            <person name="Mason A.S."/>
            <person name="Pires J.C."/>
            <person name="Barker G."/>
            <person name="Moore J."/>
            <person name="Walley P.G."/>
            <person name="Manoli S."/>
            <person name="Batley J."/>
            <person name="Edwards D."/>
            <person name="Nelson M.N."/>
            <person name="Wang X."/>
            <person name="Paterson A.H."/>
            <person name="King G."/>
            <person name="Bancroft I."/>
            <person name="Chalhoub B."/>
            <person name="Sharpe A.G."/>
        </authorList>
    </citation>
    <scope>NUCLEOTIDE SEQUENCE</scope>
    <source>
        <strain evidence="1 2">cv. TO1000</strain>
    </source>
</reference>